<dbReference type="Proteomes" id="UP000008983">
    <property type="component" value="Unassembled WGS sequence"/>
</dbReference>
<keyword evidence="2" id="KW-1185">Reference proteome</keyword>
<dbReference type="RefSeq" id="XP_004035328.1">
    <property type="nucleotide sequence ID" value="XM_004035280.1"/>
</dbReference>
<protein>
    <submittedName>
        <fullName evidence="1">Uncharacterized protein</fullName>
    </submittedName>
</protein>
<dbReference type="GeneID" id="14907991"/>
<organism evidence="1 2">
    <name type="scientific">Ichthyophthirius multifiliis</name>
    <name type="common">White spot disease agent</name>
    <name type="synonym">Ich</name>
    <dbReference type="NCBI Taxonomy" id="5932"/>
    <lineage>
        <taxon>Eukaryota</taxon>
        <taxon>Sar</taxon>
        <taxon>Alveolata</taxon>
        <taxon>Ciliophora</taxon>
        <taxon>Intramacronucleata</taxon>
        <taxon>Oligohymenophorea</taxon>
        <taxon>Hymenostomatida</taxon>
        <taxon>Ophryoglenina</taxon>
        <taxon>Ichthyophthirius</taxon>
    </lineage>
</organism>
<evidence type="ECO:0000313" key="2">
    <source>
        <dbReference type="Proteomes" id="UP000008983"/>
    </source>
</evidence>
<dbReference type="EMBL" id="GL983811">
    <property type="protein sequence ID" value="EGR31842.1"/>
    <property type="molecule type" value="Genomic_DNA"/>
</dbReference>
<name>G0QSG3_ICHMU</name>
<sequence>MIVEFILLLKVKWSFMQQNNQAKIQKNIFNQQKLEVIVFLDILSFQQIKKDKYLLAHFPLVIQFIQKIKMLWKSFIIFNKIMQFIYFNKNINILKGKLLQTERQSFNVLKLNRLKMFELRIIYTLNN</sequence>
<proteinExistence type="predicted"/>
<reference evidence="1 2" key="1">
    <citation type="submission" date="2011-07" db="EMBL/GenBank/DDBJ databases">
        <authorList>
            <person name="Coyne R."/>
            <person name="Brami D."/>
            <person name="Johnson J."/>
            <person name="Hostetler J."/>
            <person name="Hannick L."/>
            <person name="Clark T."/>
            <person name="Cassidy-Hanley D."/>
            <person name="Inman J."/>
        </authorList>
    </citation>
    <scope>NUCLEOTIDE SEQUENCE [LARGE SCALE GENOMIC DNA]</scope>
    <source>
        <strain evidence="1 2">G5</strain>
    </source>
</reference>
<evidence type="ECO:0000313" key="1">
    <source>
        <dbReference type="EMBL" id="EGR31842.1"/>
    </source>
</evidence>
<dbReference type="InParanoid" id="G0QSG3"/>
<gene>
    <name evidence="1" type="ORF">IMG5_100950</name>
</gene>
<dbReference type="AlphaFoldDB" id="G0QSG3"/>
<accession>G0QSG3</accession>